<dbReference type="AlphaFoldDB" id="A0A368W9S8"/>
<dbReference type="InterPro" id="IPR051012">
    <property type="entry name" value="CellSynth/LPSAsmb/PSIAsmb"/>
</dbReference>
<accession>A0A368W9S8</accession>
<dbReference type="SUPFAM" id="SSF48452">
    <property type="entry name" value="TPR-like"/>
    <property type="match status" value="1"/>
</dbReference>
<dbReference type="PANTHER" id="PTHR45586">
    <property type="entry name" value="TPR REPEAT-CONTAINING PROTEIN PA4667"/>
    <property type="match status" value="1"/>
</dbReference>
<reference evidence="3 4" key="1">
    <citation type="submission" date="2018-07" db="EMBL/GenBank/DDBJ databases">
        <title>Genomic Encyclopedia of Type Strains, Phase III (KMG-III): the genomes of soil and plant-associated and newly described type strains.</title>
        <authorList>
            <person name="Whitman W."/>
        </authorList>
    </citation>
    <scope>NUCLEOTIDE SEQUENCE [LARGE SCALE GENOMIC DNA]</scope>
    <source>
        <strain evidence="3 4">CECT 7506</strain>
    </source>
</reference>
<protein>
    <submittedName>
        <fullName evidence="3">Tetratricopeptide repeat protein</fullName>
    </submittedName>
</protein>
<dbReference type="OrthoDB" id="101857at2"/>
<comment type="caution">
    <text evidence="3">The sequence shown here is derived from an EMBL/GenBank/DDBJ whole genome shotgun (WGS) entry which is preliminary data.</text>
</comment>
<name>A0A368W9S8_9BACL</name>
<proteinExistence type="predicted"/>
<keyword evidence="4" id="KW-1185">Reference proteome</keyword>
<dbReference type="RefSeq" id="WP_147275029.1">
    <property type="nucleotide sequence ID" value="NZ_QPJD01000004.1"/>
</dbReference>
<evidence type="ECO:0000256" key="2">
    <source>
        <dbReference type="ARBA" id="ARBA00022803"/>
    </source>
</evidence>
<dbReference type="Pfam" id="PF13432">
    <property type="entry name" value="TPR_16"/>
    <property type="match status" value="2"/>
</dbReference>
<dbReference type="Proteomes" id="UP000252415">
    <property type="component" value="Unassembled WGS sequence"/>
</dbReference>
<sequence length="446" mass="50614">MAILQAALHRHPDDPEYRYAYGTELYQQQKYDEALDFFLPLLDLHGERLRLDPGPGQTADLTIKAAYALSRTGRTETSIQLLRKGLERYPDHPEMLELLAGLYLENRRPADALSQLEPALGAGSSSAFYTTLSGSGSYRSMHLAGLALEGLWMFGEAAARYSAVLSIRPNYAPSWSRLPQLAMITGQEEQLANLLADLRNRVPPDVWVSILHETIYFRKDDFAGKVWELAPDTIRNRYYPLWEAIILAREDADAASRRFKRLGSSVEAEWYLWAISVKTESENETDLRLPPNFHEPMTEALYRRCQDVLLQVCAWEGVLRWMDRFPANLACPQLPVHRYYAYLSSPEAAIEALLDTARQRRETLTARDGLALGGLAFHAGKLPDSLDWFRYAGQFEPARIEQPAALAYVNLLMARKRLPSRLSDVFAAPDQDQFSRVIRSFMILSG</sequence>
<evidence type="ECO:0000313" key="4">
    <source>
        <dbReference type="Proteomes" id="UP000252415"/>
    </source>
</evidence>
<keyword evidence="2" id="KW-0802">TPR repeat</keyword>
<evidence type="ECO:0000313" key="3">
    <source>
        <dbReference type="EMBL" id="RCW49532.1"/>
    </source>
</evidence>
<evidence type="ECO:0000256" key="1">
    <source>
        <dbReference type="ARBA" id="ARBA00022737"/>
    </source>
</evidence>
<dbReference type="PANTHER" id="PTHR45586:SF1">
    <property type="entry name" value="LIPOPOLYSACCHARIDE ASSEMBLY PROTEIN B"/>
    <property type="match status" value="1"/>
</dbReference>
<dbReference type="Gene3D" id="1.25.40.10">
    <property type="entry name" value="Tetratricopeptide repeat domain"/>
    <property type="match status" value="2"/>
</dbReference>
<organism evidence="3 4">
    <name type="scientific">Paenibacillus prosopidis</name>
    <dbReference type="NCBI Taxonomy" id="630520"/>
    <lineage>
        <taxon>Bacteria</taxon>
        <taxon>Bacillati</taxon>
        <taxon>Bacillota</taxon>
        <taxon>Bacilli</taxon>
        <taxon>Bacillales</taxon>
        <taxon>Paenibacillaceae</taxon>
        <taxon>Paenibacillus</taxon>
    </lineage>
</organism>
<dbReference type="EMBL" id="QPJD01000004">
    <property type="protein sequence ID" value="RCW49532.1"/>
    <property type="molecule type" value="Genomic_DNA"/>
</dbReference>
<dbReference type="InterPro" id="IPR011990">
    <property type="entry name" value="TPR-like_helical_dom_sf"/>
</dbReference>
<keyword evidence="1" id="KW-0677">Repeat</keyword>
<gene>
    <name evidence="3" type="ORF">DFP97_104190</name>
</gene>